<feature type="non-terminal residue" evidence="1">
    <location>
        <position position="84"/>
    </location>
</feature>
<protein>
    <submittedName>
        <fullName evidence="1">5311_t:CDS:1</fullName>
    </submittedName>
</protein>
<reference evidence="1" key="1">
    <citation type="submission" date="2021-06" db="EMBL/GenBank/DDBJ databases">
        <authorList>
            <person name="Kallberg Y."/>
            <person name="Tangrot J."/>
            <person name="Rosling A."/>
        </authorList>
    </citation>
    <scope>NUCLEOTIDE SEQUENCE</scope>
    <source>
        <strain evidence="1">IL203A</strain>
    </source>
</reference>
<dbReference type="Proteomes" id="UP000789702">
    <property type="component" value="Unassembled WGS sequence"/>
</dbReference>
<evidence type="ECO:0000313" key="1">
    <source>
        <dbReference type="EMBL" id="CAG8715895.1"/>
    </source>
</evidence>
<keyword evidence="2" id="KW-1185">Reference proteome</keyword>
<organism evidence="1 2">
    <name type="scientific">Dentiscutata heterogama</name>
    <dbReference type="NCBI Taxonomy" id="1316150"/>
    <lineage>
        <taxon>Eukaryota</taxon>
        <taxon>Fungi</taxon>
        <taxon>Fungi incertae sedis</taxon>
        <taxon>Mucoromycota</taxon>
        <taxon>Glomeromycotina</taxon>
        <taxon>Glomeromycetes</taxon>
        <taxon>Diversisporales</taxon>
        <taxon>Gigasporaceae</taxon>
        <taxon>Dentiscutata</taxon>
    </lineage>
</organism>
<feature type="non-terminal residue" evidence="1">
    <location>
        <position position="1"/>
    </location>
</feature>
<accession>A0ACA9PLH2</accession>
<comment type="caution">
    <text evidence="1">The sequence shown here is derived from an EMBL/GenBank/DDBJ whole genome shotgun (WGS) entry which is preliminary data.</text>
</comment>
<dbReference type="EMBL" id="CAJVPU010031078">
    <property type="protein sequence ID" value="CAG8715895.1"/>
    <property type="molecule type" value="Genomic_DNA"/>
</dbReference>
<gene>
    <name evidence="1" type="ORF">DHETER_LOCUS12536</name>
</gene>
<name>A0ACA9PLH2_9GLOM</name>
<evidence type="ECO:0000313" key="2">
    <source>
        <dbReference type="Proteomes" id="UP000789702"/>
    </source>
</evidence>
<sequence>SKLSNNLKNLMYELLTANKDRVVDIFQEFATSYEDGALASLNYNYSNIAEEDWHSAGENTNAAESAHADANREGTQMSLLLAIR</sequence>
<proteinExistence type="predicted"/>